<protein>
    <submittedName>
        <fullName evidence="1">Uncharacterized protein</fullName>
    </submittedName>
</protein>
<reference evidence="1" key="1">
    <citation type="journal article" date="2008" name="ISME J.">
        <title>Genomic patterns of recombination, clonal divergence and environment in marine microbial populations.</title>
        <authorList>
            <person name="Konstantinidis K.T."/>
            <person name="Delong E.F."/>
        </authorList>
    </citation>
    <scope>NUCLEOTIDE SEQUENCE</scope>
</reference>
<gene>
    <name evidence="1" type="ORF">ALOHA_HF4000APKG10I20ctg7g3</name>
</gene>
<name>B3TCA7_9ARCH</name>
<proteinExistence type="predicted"/>
<sequence>MVLQKVAPLKLAPLTSAPCRVAPLKFALLRLASFRNAPNSSALLRLAPLRFIPFMTAFSKVVLLKSARSGLHFPNHIFYKSLYSAIDSHLPTEAQTLTCTFEQPTGLQKSNII</sequence>
<accession>B3TCA7</accession>
<evidence type="ECO:0000313" key="1">
    <source>
        <dbReference type="EMBL" id="ABZ10222.1"/>
    </source>
</evidence>
<dbReference type="EMBL" id="EU016670">
    <property type="protein sequence ID" value="ABZ10222.1"/>
    <property type="molecule type" value="Genomic_DNA"/>
</dbReference>
<dbReference type="AlphaFoldDB" id="B3TCA7"/>
<organism evidence="1">
    <name type="scientific">uncultured marine crenarchaeote HF4000_APKG10I20</name>
    <dbReference type="NCBI Taxonomy" id="455612"/>
    <lineage>
        <taxon>Archaea</taxon>
        <taxon>Nitrososphaerota</taxon>
        <taxon>Nitrososphaeria</taxon>
        <taxon>Nitrosopumilales</taxon>
        <taxon>environmental samples</taxon>
    </lineage>
</organism>